<comment type="caution">
    <text evidence="1">The sequence shown here is derived from an EMBL/GenBank/DDBJ whole genome shotgun (WGS) entry which is preliminary data.</text>
</comment>
<proteinExistence type="predicted"/>
<dbReference type="Gene3D" id="3.40.50.1820">
    <property type="entry name" value="alpha/beta hydrolase"/>
    <property type="match status" value="1"/>
</dbReference>
<dbReference type="GO" id="GO:0016787">
    <property type="term" value="F:hydrolase activity"/>
    <property type="evidence" value="ECO:0007669"/>
    <property type="project" value="UniProtKB-KW"/>
</dbReference>
<organism evidence="1 2">
    <name type="scientific">Amycolatopsis thailandensis</name>
    <dbReference type="NCBI Taxonomy" id="589330"/>
    <lineage>
        <taxon>Bacteria</taxon>
        <taxon>Bacillati</taxon>
        <taxon>Actinomycetota</taxon>
        <taxon>Actinomycetes</taxon>
        <taxon>Pseudonocardiales</taxon>
        <taxon>Pseudonocardiaceae</taxon>
        <taxon>Amycolatopsis</taxon>
    </lineage>
</organism>
<dbReference type="AlphaFoldDB" id="A0A229S3M7"/>
<dbReference type="EMBL" id="NMQT01000075">
    <property type="protein sequence ID" value="OXM53361.1"/>
    <property type="molecule type" value="Genomic_DNA"/>
</dbReference>
<keyword evidence="2" id="KW-1185">Reference proteome</keyword>
<dbReference type="Proteomes" id="UP000215223">
    <property type="component" value="Unassembled WGS sequence"/>
</dbReference>
<reference evidence="1 2" key="1">
    <citation type="submission" date="2017-07" db="EMBL/GenBank/DDBJ databases">
        <title>Amycolatopsis thailandensis Genome sequencing and assembly.</title>
        <authorList>
            <person name="Kaur N."/>
            <person name="Mayilraj S."/>
        </authorList>
    </citation>
    <scope>NUCLEOTIDE SEQUENCE [LARGE SCALE GENOMIC DNA]</scope>
    <source>
        <strain evidence="1 2">JCM 16380</strain>
    </source>
</reference>
<keyword evidence="1" id="KW-0378">Hydrolase</keyword>
<accession>A0A229S3M7</accession>
<dbReference type="RefSeq" id="WP_093935753.1">
    <property type="nucleotide sequence ID" value="NZ_NMQT01000075.1"/>
</dbReference>
<evidence type="ECO:0000313" key="2">
    <source>
        <dbReference type="Proteomes" id="UP000215223"/>
    </source>
</evidence>
<dbReference type="InterPro" id="IPR010662">
    <property type="entry name" value="RBBP9/YdeN"/>
</dbReference>
<dbReference type="Pfam" id="PF06821">
    <property type="entry name" value="Ser_hydrolase"/>
    <property type="match status" value="1"/>
</dbReference>
<dbReference type="SUPFAM" id="SSF53474">
    <property type="entry name" value="alpha/beta-Hydrolases"/>
    <property type="match status" value="1"/>
</dbReference>
<dbReference type="OrthoDB" id="9804993at2"/>
<gene>
    <name evidence="1" type="ORF">CFP71_21790</name>
</gene>
<protein>
    <submittedName>
        <fullName evidence="1">Alpha/beta hydrolase</fullName>
    </submittedName>
</protein>
<name>A0A229S3M7_9PSEU</name>
<evidence type="ECO:0000313" key="1">
    <source>
        <dbReference type="EMBL" id="OXM53361.1"/>
    </source>
</evidence>
<dbReference type="InterPro" id="IPR029058">
    <property type="entry name" value="AB_hydrolase_fold"/>
</dbReference>
<sequence>MTLLFVDGWFGPEPGDWQSVWCDRYPGSKRFAQDDWDEPVREDWVANLDEALVETTAPPVLVAHSLGCLTVLHWLAGGGDRPVRGALFVTPADVEENPEPALAGFAPIPRLTLPFPAVVAASANDRWMTPARARSFAGIWGAEFADIGPVGQPHRYPRSVARRREAARHPALGAVRSGIEKRRRPGFA</sequence>